<keyword evidence="5" id="KW-0488">Methylation</keyword>
<dbReference type="InterPro" id="IPR051621">
    <property type="entry name" value="T2SS_protein_J"/>
</dbReference>
<feature type="region of interest" description="Disordered" evidence="10">
    <location>
        <begin position="227"/>
        <end position="274"/>
    </location>
</feature>
<accession>A0A1G8ZYB2</accession>
<sequence>MIGSRRPQMALARGFTLIEVMVVLVLVTIISIGSFALLDSFQATDSALAARAERMRSLSMAMYRIDDDFRQVTARPVKNGYTGFEPAMRGDADEIEFTRLGAANLTGDPRGELQRLGYSLGFPEQPEAISGEEAGGLLLRSRWRVLDRAPDSEAVAEPLLDGIENLAFRYYDGDTEAWLDQWPPVGTATTTGAPDSRLPRAVEIRITTLGAGELRRVYALPEAPVAGLSASAGGGTDADSEPDPEPGDTGAEDSERDREAPAEDGGRREDADAS</sequence>
<evidence type="ECO:0000256" key="3">
    <source>
        <dbReference type="ARBA" id="ARBA00021539"/>
    </source>
</evidence>
<gene>
    <name evidence="12" type="ORF">SAMN05216212_1791</name>
</gene>
<dbReference type="EMBL" id="FNFH01000003">
    <property type="protein sequence ID" value="SDK20063.1"/>
    <property type="molecule type" value="Genomic_DNA"/>
</dbReference>
<name>A0A1G8ZYB2_9GAMM</name>
<dbReference type="Pfam" id="PF07963">
    <property type="entry name" value="N_methyl"/>
    <property type="match status" value="1"/>
</dbReference>
<dbReference type="PROSITE" id="PS00409">
    <property type="entry name" value="PROKAR_NTER_METHYL"/>
    <property type="match status" value="1"/>
</dbReference>
<dbReference type="GO" id="GO:0005886">
    <property type="term" value="C:plasma membrane"/>
    <property type="evidence" value="ECO:0007669"/>
    <property type="project" value="UniProtKB-SubCell"/>
</dbReference>
<reference evidence="13" key="1">
    <citation type="submission" date="2016-10" db="EMBL/GenBank/DDBJ databases">
        <authorList>
            <person name="Varghese N."/>
            <person name="Submissions S."/>
        </authorList>
    </citation>
    <scope>NUCLEOTIDE SEQUENCE [LARGE SCALE GENOMIC DNA]</scope>
    <source>
        <strain evidence="13">CGMCC 1.10658</strain>
    </source>
</reference>
<dbReference type="AlphaFoldDB" id="A0A1G8ZYB2"/>
<evidence type="ECO:0000256" key="6">
    <source>
        <dbReference type="ARBA" id="ARBA00022519"/>
    </source>
</evidence>
<evidence type="ECO:0000256" key="11">
    <source>
        <dbReference type="SAM" id="Phobius"/>
    </source>
</evidence>
<dbReference type="InterPro" id="IPR045584">
    <property type="entry name" value="Pilin-like"/>
</dbReference>
<dbReference type="NCBIfam" id="TIGR02532">
    <property type="entry name" value="IV_pilin_GFxxxE"/>
    <property type="match status" value="1"/>
</dbReference>
<dbReference type="GO" id="GO:0015627">
    <property type="term" value="C:type II protein secretion system complex"/>
    <property type="evidence" value="ECO:0007669"/>
    <property type="project" value="InterPro"/>
</dbReference>
<dbReference type="Gene3D" id="2.10.70.20">
    <property type="entry name" value="gspk-gspi-gspj complex like domains"/>
    <property type="match status" value="1"/>
</dbReference>
<feature type="transmembrane region" description="Helical" evidence="11">
    <location>
        <begin position="12"/>
        <end position="38"/>
    </location>
</feature>
<keyword evidence="7 11" id="KW-0812">Transmembrane</keyword>
<keyword evidence="4" id="KW-1003">Cell membrane</keyword>
<evidence type="ECO:0000256" key="4">
    <source>
        <dbReference type="ARBA" id="ARBA00022475"/>
    </source>
</evidence>
<evidence type="ECO:0000256" key="5">
    <source>
        <dbReference type="ARBA" id="ARBA00022481"/>
    </source>
</evidence>
<dbReference type="PANTHER" id="PTHR39583">
    <property type="entry name" value="TYPE II SECRETION SYSTEM PROTEIN J-RELATED"/>
    <property type="match status" value="1"/>
</dbReference>
<dbReference type="Gene3D" id="3.10.610.10">
    <property type="entry name" value="GSPII I/J protein-like"/>
    <property type="match status" value="1"/>
</dbReference>
<keyword evidence="6" id="KW-0997">Cell inner membrane</keyword>
<protein>
    <recommendedName>
        <fullName evidence="3">Type II secretion system protein J</fullName>
    </recommendedName>
</protein>
<dbReference type="SUPFAM" id="SSF54523">
    <property type="entry name" value="Pili subunits"/>
    <property type="match status" value="1"/>
</dbReference>
<evidence type="ECO:0000256" key="1">
    <source>
        <dbReference type="ARBA" id="ARBA00004377"/>
    </source>
</evidence>
<keyword evidence="9 11" id="KW-0472">Membrane</keyword>
<comment type="similarity">
    <text evidence="2">Belongs to the GSP J family.</text>
</comment>
<dbReference type="PANTHER" id="PTHR39583:SF2">
    <property type="entry name" value="TYPE II SECRETION SYSTEM PROTEIN J"/>
    <property type="match status" value="1"/>
</dbReference>
<keyword evidence="13" id="KW-1185">Reference proteome</keyword>
<dbReference type="RefSeq" id="WP_245720676.1">
    <property type="nucleotide sequence ID" value="NZ_FNFH01000003.1"/>
</dbReference>
<evidence type="ECO:0000256" key="10">
    <source>
        <dbReference type="SAM" id="MobiDB-lite"/>
    </source>
</evidence>
<evidence type="ECO:0000256" key="9">
    <source>
        <dbReference type="ARBA" id="ARBA00023136"/>
    </source>
</evidence>
<comment type="subcellular location">
    <subcellularLocation>
        <location evidence="1">Cell inner membrane</location>
        <topology evidence="1">Single-pass membrane protein</topology>
    </subcellularLocation>
</comment>
<keyword evidence="8 11" id="KW-1133">Transmembrane helix</keyword>
<evidence type="ECO:0000313" key="13">
    <source>
        <dbReference type="Proteomes" id="UP000199305"/>
    </source>
</evidence>
<organism evidence="12 13">
    <name type="scientific">Microbulbifer yueqingensis</name>
    <dbReference type="NCBI Taxonomy" id="658219"/>
    <lineage>
        <taxon>Bacteria</taxon>
        <taxon>Pseudomonadati</taxon>
        <taxon>Pseudomonadota</taxon>
        <taxon>Gammaproteobacteria</taxon>
        <taxon>Cellvibrionales</taxon>
        <taxon>Microbulbiferaceae</taxon>
        <taxon>Microbulbifer</taxon>
    </lineage>
</organism>
<dbReference type="Proteomes" id="UP000199305">
    <property type="component" value="Unassembled WGS sequence"/>
</dbReference>
<feature type="compositionally biased region" description="Basic and acidic residues" evidence="10">
    <location>
        <begin position="253"/>
        <end position="274"/>
    </location>
</feature>
<dbReference type="Pfam" id="PF11612">
    <property type="entry name" value="T2SSJ"/>
    <property type="match status" value="1"/>
</dbReference>
<dbReference type="STRING" id="658219.SAMN05216212_1791"/>
<evidence type="ECO:0000313" key="12">
    <source>
        <dbReference type="EMBL" id="SDK20063.1"/>
    </source>
</evidence>
<dbReference type="NCBIfam" id="TIGR01711">
    <property type="entry name" value="gspJ"/>
    <property type="match status" value="1"/>
</dbReference>
<feature type="compositionally biased region" description="Acidic residues" evidence="10">
    <location>
        <begin position="238"/>
        <end position="252"/>
    </location>
</feature>
<dbReference type="InterPro" id="IPR012902">
    <property type="entry name" value="N_methyl_site"/>
</dbReference>
<dbReference type="GO" id="GO:0015628">
    <property type="term" value="P:protein secretion by the type II secretion system"/>
    <property type="evidence" value="ECO:0007669"/>
    <property type="project" value="InterPro"/>
</dbReference>
<evidence type="ECO:0000256" key="8">
    <source>
        <dbReference type="ARBA" id="ARBA00022989"/>
    </source>
</evidence>
<proteinExistence type="inferred from homology"/>
<evidence type="ECO:0000256" key="2">
    <source>
        <dbReference type="ARBA" id="ARBA00011084"/>
    </source>
</evidence>
<dbReference type="InterPro" id="IPR010055">
    <property type="entry name" value="T2SS_protein-GspJ"/>
</dbReference>
<evidence type="ECO:0000256" key="7">
    <source>
        <dbReference type="ARBA" id="ARBA00022692"/>
    </source>
</evidence>